<dbReference type="GO" id="GO:0016020">
    <property type="term" value="C:membrane"/>
    <property type="evidence" value="ECO:0007669"/>
    <property type="project" value="UniProtKB-SubCell"/>
</dbReference>
<protein>
    <submittedName>
        <fullName evidence="7">Similar to UNC93-like protein C922.05c acc. no. Q9URX1</fullName>
    </submittedName>
</protein>
<dbReference type="Pfam" id="PF07690">
    <property type="entry name" value="MFS_1"/>
    <property type="match status" value="1"/>
</dbReference>
<dbReference type="Proteomes" id="UP000018144">
    <property type="component" value="Unassembled WGS sequence"/>
</dbReference>
<evidence type="ECO:0000256" key="2">
    <source>
        <dbReference type="ARBA" id="ARBA00022692"/>
    </source>
</evidence>
<feature type="transmembrane region" description="Helical" evidence="6">
    <location>
        <begin position="175"/>
        <end position="193"/>
    </location>
</feature>
<feature type="transmembrane region" description="Helical" evidence="6">
    <location>
        <begin position="369"/>
        <end position="392"/>
    </location>
</feature>
<dbReference type="InterPro" id="IPR011701">
    <property type="entry name" value="MFS"/>
</dbReference>
<evidence type="ECO:0000256" key="3">
    <source>
        <dbReference type="ARBA" id="ARBA00022989"/>
    </source>
</evidence>
<dbReference type="eggNOG" id="KOG3098">
    <property type="taxonomic scope" value="Eukaryota"/>
</dbReference>
<keyword evidence="3 6" id="KW-1133">Transmembrane helix</keyword>
<name>U4LE41_PYROM</name>
<feature type="transmembrane region" description="Helical" evidence="6">
    <location>
        <begin position="53"/>
        <end position="70"/>
    </location>
</feature>
<evidence type="ECO:0000256" key="5">
    <source>
        <dbReference type="SAM" id="MobiDB-lite"/>
    </source>
</evidence>
<feature type="transmembrane region" description="Helical" evidence="6">
    <location>
        <begin position="322"/>
        <end position="340"/>
    </location>
</feature>
<feature type="transmembrane region" description="Helical" evidence="6">
    <location>
        <begin position="199"/>
        <end position="219"/>
    </location>
</feature>
<keyword evidence="4 6" id="KW-0472">Membrane</keyword>
<organism evidence="7 8">
    <name type="scientific">Pyronema omphalodes (strain CBS 100304)</name>
    <name type="common">Pyronema confluens</name>
    <dbReference type="NCBI Taxonomy" id="1076935"/>
    <lineage>
        <taxon>Eukaryota</taxon>
        <taxon>Fungi</taxon>
        <taxon>Dikarya</taxon>
        <taxon>Ascomycota</taxon>
        <taxon>Pezizomycotina</taxon>
        <taxon>Pezizomycetes</taxon>
        <taxon>Pezizales</taxon>
        <taxon>Pyronemataceae</taxon>
        <taxon>Pyronema</taxon>
    </lineage>
</organism>
<evidence type="ECO:0000256" key="1">
    <source>
        <dbReference type="ARBA" id="ARBA00004141"/>
    </source>
</evidence>
<dbReference type="Gene3D" id="1.20.1250.20">
    <property type="entry name" value="MFS general substrate transporter like domains"/>
    <property type="match status" value="1"/>
</dbReference>
<evidence type="ECO:0000256" key="6">
    <source>
        <dbReference type="SAM" id="Phobius"/>
    </source>
</evidence>
<feature type="compositionally biased region" description="Basic and acidic residues" evidence="5">
    <location>
        <begin position="473"/>
        <end position="490"/>
    </location>
</feature>
<comment type="subcellular location">
    <subcellularLocation>
        <location evidence="1">Membrane</location>
        <topology evidence="1">Multi-pass membrane protein</topology>
    </subcellularLocation>
</comment>
<feature type="transmembrane region" description="Helical" evidence="6">
    <location>
        <begin position="115"/>
        <end position="135"/>
    </location>
</feature>
<dbReference type="OrthoDB" id="196103at2759"/>
<feature type="transmembrane region" description="Helical" evidence="6">
    <location>
        <begin position="437"/>
        <end position="456"/>
    </location>
</feature>
<gene>
    <name evidence="7" type="ORF">PCON_08566</name>
</gene>
<feature type="transmembrane region" description="Helical" evidence="6">
    <location>
        <begin position="404"/>
        <end position="425"/>
    </location>
</feature>
<keyword evidence="8" id="KW-1185">Reference proteome</keyword>
<keyword evidence="2 6" id="KW-0812">Transmembrane</keyword>
<feature type="transmembrane region" description="Helical" evidence="6">
    <location>
        <begin position="293"/>
        <end position="310"/>
    </location>
</feature>
<feature type="transmembrane region" description="Helical" evidence="6">
    <location>
        <begin position="141"/>
        <end position="163"/>
    </location>
</feature>
<dbReference type="AlphaFoldDB" id="U4LE41"/>
<dbReference type="EMBL" id="HF935439">
    <property type="protein sequence ID" value="CCX30369.1"/>
    <property type="molecule type" value="Genomic_DNA"/>
</dbReference>
<accession>U4LE41</accession>
<evidence type="ECO:0000256" key="4">
    <source>
        <dbReference type="ARBA" id="ARBA00023136"/>
    </source>
</evidence>
<dbReference type="InterPro" id="IPR051617">
    <property type="entry name" value="UNC-93-like_regulator"/>
</dbReference>
<feature type="transmembrane region" description="Helical" evidence="6">
    <location>
        <begin position="90"/>
        <end position="108"/>
    </location>
</feature>
<dbReference type="PANTHER" id="PTHR23294">
    <property type="entry name" value="ET TRANSLATION PRODUCT-RELATED"/>
    <property type="match status" value="1"/>
</dbReference>
<reference evidence="7 8" key="1">
    <citation type="journal article" date="2013" name="PLoS Genet.">
        <title>The genome and development-dependent transcriptomes of Pyronema confluens: a window into fungal evolution.</title>
        <authorList>
            <person name="Traeger S."/>
            <person name="Altegoer F."/>
            <person name="Freitag M."/>
            <person name="Gabaldon T."/>
            <person name="Kempken F."/>
            <person name="Kumar A."/>
            <person name="Marcet-Houben M."/>
            <person name="Poggeler S."/>
            <person name="Stajich J.E."/>
            <person name="Nowrousian M."/>
        </authorList>
    </citation>
    <scope>NUCLEOTIDE SEQUENCE [LARGE SCALE GENOMIC DNA]</scope>
    <source>
        <strain evidence="8">CBS 100304</strain>
        <tissue evidence="7">Vegetative mycelium</tissue>
    </source>
</reference>
<dbReference type="GO" id="GO:0022857">
    <property type="term" value="F:transmembrane transporter activity"/>
    <property type="evidence" value="ECO:0007669"/>
    <property type="project" value="InterPro"/>
</dbReference>
<feature type="compositionally biased region" description="Polar residues" evidence="5">
    <location>
        <begin position="1"/>
        <end position="11"/>
    </location>
</feature>
<dbReference type="SUPFAM" id="SSF103473">
    <property type="entry name" value="MFS general substrate transporter"/>
    <property type="match status" value="1"/>
</dbReference>
<dbReference type="InterPro" id="IPR036259">
    <property type="entry name" value="MFS_trans_sf"/>
</dbReference>
<evidence type="ECO:0000313" key="8">
    <source>
        <dbReference type="Proteomes" id="UP000018144"/>
    </source>
</evidence>
<dbReference type="PANTHER" id="PTHR23294:SF59">
    <property type="entry name" value="UNC93-LIKE PROTEIN C922.05C"/>
    <property type="match status" value="1"/>
</dbReference>
<evidence type="ECO:0000313" key="7">
    <source>
        <dbReference type="EMBL" id="CCX30369.1"/>
    </source>
</evidence>
<feature type="region of interest" description="Disordered" evidence="5">
    <location>
        <begin position="1"/>
        <end position="22"/>
    </location>
</feature>
<proteinExistence type="predicted"/>
<dbReference type="OMA" id="AYWFMGA"/>
<sequence>MTGSRPSSAVSSDKKDDESFEAPGEVVEYLPQRKAIKIGPISLPPWRSPTAQITLIGFVCFLCTGMFNALNGIGGGGQIDSSVSAASMTAIYPTFTIVGFTAGSFLNYFGAKITLGIGGLGYAVYSAAYLCYNHTHNKEFVIFSGVLLGICAAFIWCAHGTIMMSYPAENEKGKFIGIFWAIFNSGAVLGSLVPLVNDATYIGFLVLMAMGGILAWFLVPPEKVIRSDGSRVQPIRNPSAIAEIRGLYDTLVSETYILLLFPYFIASNWFYTYEQNSYNLYMFNTRTRSFTGLWYWLSQIGASLLFGHLLDNAAWPRRKRAIAGWVVLFLMVNGIWGGGLKADLQMSRPPRPEDAATWYRGMDVYDKGFGWYCLLYIAYGMLDAVWQTYAYWLMGALSNEPRKLAYFAGFYKGIQAAGSAVAWGLDSARVSYRVLFLTSWGWCVAGMLFLIPVIWIKINDTGRVLQESASPEEIERDRDDEKNHAVDSGM</sequence>
<feature type="region of interest" description="Disordered" evidence="5">
    <location>
        <begin position="469"/>
        <end position="490"/>
    </location>
</feature>
<feature type="transmembrane region" description="Helical" evidence="6">
    <location>
        <begin position="255"/>
        <end position="273"/>
    </location>
</feature>